<evidence type="ECO:0000256" key="2">
    <source>
        <dbReference type="SAM" id="Phobius"/>
    </source>
</evidence>
<dbReference type="HOGENOM" id="CLU_1632371_0_0_11"/>
<dbReference type="InParanoid" id="C7Q7V1"/>
<feature type="transmembrane region" description="Helical" evidence="2">
    <location>
        <begin position="95"/>
        <end position="121"/>
    </location>
</feature>
<name>C7Q7V1_CATAD</name>
<dbReference type="KEGG" id="cai:Caci_5259"/>
<keyword evidence="2" id="KW-0472">Membrane</keyword>
<dbReference type="AlphaFoldDB" id="C7Q7V1"/>
<organism evidence="3 4">
    <name type="scientific">Catenulispora acidiphila (strain DSM 44928 / JCM 14897 / NBRC 102108 / NRRL B-24433 / ID139908)</name>
    <dbReference type="NCBI Taxonomy" id="479433"/>
    <lineage>
        <taxon>Bacteria</taxon>
        <taxon>Bacillati</taxon>
        <taxon>Actinomycetota</taxon>
        <taxon>Actinomycetes</taxon>
        <taxon>Catenulisporales</taxon>
        <taxon>Catenulisporaceae</taxon>
        <taxon>Catenulispora</taxon>
    </lineage>
</organism>
<gene>
    <name evidence="3" type="ordered locus">Caci_5259</name>
</gene>
<keyword evidence="2" id="KW-0812">Transmembrane</keyword>
<dbReference type="STRING" id="479433.Caci_5259"/>
<feature type="region of interest" description="Disordered" evidence="1">
    <location>
        <begin position="33"/>
        <end position="61"/>
    </location>
</feature>
<dbReference type="EMBL" id="CP001700">
    <property type="protein sequence ID" value="ACU74118.1"/>
    <property type="molecule type" value="Genomic_DNA"/>
</dbReference>
<dbReference type="Proteomes" id="UP000000851">
    <property type="component" value="Chromosome"/>
</dbReference>
<evidence type="ECO:0000256" key="1">
    <source>
        <dbReference type="SAM" id="MobiDB-lite"/>
    </source>
</evidence>
<accession>C7Q7V1</accession>
<evidence type="ECO:0000313" key="3">
    <source>
        <dbReference type="EMBL" id="ACU74118.1"/>
    </source>
</evidence>
<dbReference type="RefSeq" id="WP_015793847.1">
    <property type="nucleotide sequence ID" value="NC_013131.1"/>
</dbReference>
<reference evidence="3 4" key="1">
    <citation type="journal article" date="2009" name="Stand. Genomic Sci.">
        <title>Complete genome sequence of Catenulispora acidiphila type strain (ID 139908).</title>
        <authorList>
            <person name="Copeland A."/>
            <person name="Lapidus A."/>
            <person name="Glavina Del Rio T."/>
            <person name="Nolan M."/>
            <person name="Lucas S."/>
            <person name="Chen F."/>
            <person name="Tice H."/>
            <person name="Cheng J.F."/>
            <person name="Bruce D."/>
            <person name="Goodwin L."/>
            <person name="Pitluck S."/>
            <person name="Mikhailova N."/>
            <person name="Pati A."/>
            <person name="Ivanova N."/>
            <person name="Mavromatis K."/>
            <person name="Chen A."/>
            <person name="Palaniappan K."/>
            <person name="Chain P."/>
            <person name="Land M."/>
            <person name="Hauser L."/>
            <person name="Chang Y.J."/>
            <person name="Jeffries C.D."/>
            <person name="Chertkov O."/>
            <person name="Brettin T."/>
            <person name="Detter J.C."/>
            <person name="Han C."/>
            <person name="Ali Z."/>
            <person name="Tindall B.J."/>
            <person name="Goker M."/>
            <person name="Bristow J."/>
            <person name="Eisen J.A."/>
            <person name="Markowitz V."/>
            <person name="Hugenholtz P."/>
            <person name="Kyrpides N.C."/>
            <person name="Klenk H.P."/>
        </authorList>
    </citation>
    <scope>NUCLEOTIDE SEQUENCE [LARGE SCALE GENOMIC DNA]</scope>
    <source>
        <strain evidence="4">DSM 44928 / JCM 14897 / NBRC 102108 / NRRL B-24433 / ID139908</strain>
    </source>
</reference>
<proteinExistence type="predicted"/>
<protein>
    <submittedName>
        <fullName evidence="3">Uncharacterized protein</fullName>
    </submittedName>
</protein>
<sequence length="162" mass="16503" precursor="true">MADHTSARSRTGLALILTVLLLFVAACQSDADSRSSSSGSSGGTTVVAASAPPTTGTTGQAQKICGAPPCVRYVSRGDAKTLASTMTNHPVLSTVALHAAVMLLCGGILCLLGEGVSLVYVDHAAKDAAAQHACLKVSILPDNDKWKLATLSTSNQSPYCTD</sequence>
<keyword evidence="2" id="KW-1133">Transmembrane helix</keyword>
<keyword evidence="4" id="KW-1185">Reference proteome</keyword>
<evidence type="ECO:0000313" key="4">
    <source>
        <dbReference type="Proteomes" id="UP000000851"/>
    </source>
</evidence>